<dbReference type="PANTHER" id="PTHR33840">
    <property type="match status" value="1"/>
</dbReference>
<organism evidence="3 4">
    <name type="scientific">Pseudopithomyces chartarum</name>
    <dbReference type="NCBI Taxonomy" id="1892770"/>
    <lineage>
        <taxon>Eukaryota</taxon>
        <taxon>Fungi</taxon>
        <taxon>Dikarya</taxon>
        <taxon>Ascomycota</taxon>
        <taxon>Pezizomycotina</taxon>
        <taxon>Dothideomycetes</taxon>
        <taxon>Pleosporomycetidae</taxon>
        <taxon>Pleosporales</taxon>
        <taxon>Massarineae</taxon>
        <taxon>Didymosphaeriaceae</taxon>
        <taxon>Pseudopithomyces</taxon>
    </lineage>
</organism>
<reference evidence="3 4" key="1">
    <citation type="submission" date="2021-02" db="EMBL/GenBank/DDBJ databases">
        <title>Genome assembly of Pseudopithomyces chartarum.</title>
        <authorList>
            <person name="Jauregui R."/>
            <person name="Singh J."/>
            <person name="Voisey C."/>
        </authorList>
    </citation>
    <scope>NUCLEOTIDE SEQUENCE [LARGE SCALE GENOMIC DNA]</scope>
    <source>
        <strain evidence="3 4">AGR01</strain>
    </source>
</reference>
<keyword evidence="4" id="KW-1185">Reference proteome</keyword>
<evidence type="ECO:0000313" key="3">
    <source>
        <dbReference type="EMBL" id="KAK3197360.1"/>
    </source>
</evidence>
<evidence type="ECO:0000256" key="1">
    <source>
        <dbReference type="SAM" id="MobiDB-lite"/>
    </source>
</evidence>
<feature type="region of interest" description="Disordered" evidence="1">
    <location>
        <begin position="651"/>
        <end position="672"/>
    </location>
</feature>
<feature type="compositionally biased region" description="Basic residues" evidence="1">
    <location>
        <begin position="282"/>
        <end position="293"/>
    </location>
</feature>
<name>A0AAN6LNV5_9PLEO</name>
<sequence length="672" mass="75796">MAPASDQRSAGLDEQLDYYRRTMMDPSTAQVSKVKARRKFILCFDGTGNKFSGTDADSNILKIYRLLDRNEDDQFHYYQPGIGTYVVTTSKKDVSHTGRIERIKSWYTKAKDSAIGTSFAEHVMGGYKFLMRYYNPGDDIYFFGFSRGAYTARFLAEMLDHVGLLSAGNEEMCHFAWKTFQRWQCRQERNEKEKQQKHDLLEFMCAFRETFSRPVKPIRFLGLFDTVNSVPSFENAWMQRSKFPYTARSSARVIRHAVSIDERRAKFRQDLISQDRPNKFDRYKRRRRRKHALTAHTLDGVDSGDEGSLSANEPPRGRSLSKPNERRDTLAVPSGRLRDASQTSARSASPAYTGGDASVATSISNLSLDVVQNYQYSDSDDEGEQDIREVWFAGCHADIGGGWPLHPGENAALSHIPLVWMVREAQRAGLQFDETKLQALNCGHPEMLFPESGQPCQQKPAQIPTIEIDPASPSPVANERDVSPFGQPADVEDAAFEKHDLSSSSSTQPEYHTKFYKHLHSASTGGRIHDVLQFKNGATRLGVMSWNIMEYLPFRRMDLQEDGSWKAIIWPLPKGEVRDIPEDALIHGSVIKRMQVDSSYRPGNLIVGGGGRGVRQAPPEMGMGQWVAMQEEGDVVGELFVRKEKPIRKKTGDQARSLAIAPNGPQGMFMGH</sequence>
<evidence type="ECO:0000313" key="4">
    <source>
        <dbReference type="Proteomes" id="UP001280581"/>
    </source>
</evidence>
<feature type="domain" description="T6SS Phospholipase effector Tle1-like catalytic" evidence="2">
    <location>
        <begin position="38"/>
        <end position="424"/>
    </location>
</feature>
<dbReference type="AlphaFoldDB" id="A0AAN6LNV5"/>
<accession>A0AAN6LNV5</accession>
<dbReference type="PANTHER" id="PTHR33840:SF2">
    <property type="entry name" value="TLE1 PHOSPHOLIPASE DOMAIN-CONTAINING PROTEIN"/>
    <property type="match status" value="1"/>
</dbReference>
<dbReference type="Pfam" id="PF09994">
    <property type="entry name" value="T6SS_Tle1-like_cat"/>
    <property type="match status" value="1"/>
</dbReference>
<protein>
    <recommendedName>
        <fullName evidence="2">T6SS Phospholipase effector Tle1-like catalytic domain-containing protein</fullName>
    </recommendedName>
</protein>
<dbReference type="InterPro" id="IPR018712">
    <property type="entry name" value="Tle1-like_cat"/>
</dbReference>
<feature type="region of interest" description="Disordered" evidence="1">
    <location>
        <begin position="278"/>
        <end position="354"/>
    </location>
</feature>
<evidence type="ECO:0000259" key="2">
    <source>
        <dbReference type="Pfam" id="PF09994"/>
    </source>
</evidence>
<dbReference type="Proteomes" id="UP001280581">
    <property type="component" value="Unassembled WGS sequence"/>
</dbReference>
<proteinExistence type="predicted"/>
<comment type="caution">
    <text evidence="3">The sequence shown here is derived from an EMBL/GenBank/DDBJ whole genome shotgun (WGS) entry which is preliminary data.</text>
</comment>
<dbReference type="EMBL" id="WVTA01000021">
    <property type="protein sequence ID" value="KAK3197360.1"/>
    <property type="molecule type" value="Genomic_DNA"/>
</dbReference>
<gene>
    <name evidence="3" type="ORF">GRF29_1536g1497331</name>
</gene>